<dbReference type="GO" id="GO:0005634">
    <property type="term" value="C:nucleus"/>
    <property type="evidence" value="ECO:0007669"/>
    <property type="project" value="UniProtKB-SubCell"/>
</dbReference>
<dbReference type="CDD" id="cd19953">
    <property type="entry name" value="PDS5"/>
    <property type="match status" value="1"/>
</dbReference>
<reference evidence="7 8" key="1">
    <citation type="journal article" date="2006" name="Science">
        <title>Phytophthora genome sequences uncover evolutionary origins and mechanisms of pathogenesis.</title>
        <authorList>
            <person name="Tyler B.M."/>
            <person name="Tripathy S."/>
            <person name="Zhang X."/>
            <person name="Dehal P."/>
            <person name="Jiang R.H."/>
            <person name="Aerts A."/>
            <person name="Arredondo F.D."/>
            <person name="Baxter L."/>
            <person name="Bensasson D."/>
            <person name="Beynon J.L."/>
            <person name="Chapman J."/>
            <person name="Damasceno C.M."/>
            <person name="Dorrance A.E."/>
            <person name="Dou D."/>
            <person name="Dickerman A.W."/>
            <person name="Dubchak I.L."/>
            <person name="Garbelotto M."/>
            <person name="Gijzen M."/>
            <person name="Gordon S.G."/>
            <person name="Govers F."/>
            <person name="Grunwald N.J."/>
            <person name="Huang W."/>
            <person name="Ivors K.L."/>
            <person name="Jones R.W."/>
            <person name="Kamoun S."/>
            <person name="Krampis K."/>
            <person name="Lamour K.H."/>
            <person name="Lee M.K."/>
            <person name="McDonald W.H."/>
            <person name="Medina M."/>
            <person name="Meijer H.J."/>
            <person name="Nordberg E.K."/>
            <person name="Maclean D.J."/>
            <person name="Ospina-Giraldo M.D."/>
            <person name="Morris P.F."/>
            <person name="Phuntumart V."/>
            <person name="Putnam N.H."/>
            <person name="Rash S."/>
            <person name="Rose J.K."/>
            <person name="Sakihama Y."/>
            <person name="Salamov A.A."/>
            <person name="Savidor A."/>
            <person name="Scheuring C.F."/>
            <person name="Smith B.M."/>
            <person name="Sobral B.W."/>
            <person name="Terry A."/>
            <person name="Torto-Alalibo T.A."/>
            <person name="Win J."/>
            <person name="Xu Z."/>
            <person name="Zhang H."/>
            <person name="Grigoriev I.V."/>
            <person name="Rokhsar D.S."/>
            <person name="Boore J.L."/>
        </authorList>
    </citation>
    <scope>NUCLEOTIDE SEQUENCE [LARGE SCALE GENOMIC DNA]</scope>
    <source>
        <strain evidence="7 8">P6497</strain>
    </source>
</reference>
<evidence type="ECO:0000256" key="5">
    <source>
        <dbReference type="ARBA" id="ARBA00023306"/>
    </source>
</evidence>
<comment type="subcellular location">
    <subcellularLocation>
        <location evidence="1">Nucleus</location>
    </subcellularLocation>
</comment>
<dbReference type="GO" id="GO:0006281">
    <property type="term" value="P:DNA repair"/>
    <property type="evidence" value="ECO:0007669"/>
    <property type="project" value="TreeGrafter"/>
</dbReference>
<dbReference type="Gene3D" id="1.25.10.10">
    <property type="entry name" value="Leucine-rich Repeat Variant"/>
    <property type="match status" value="1"/>
</dbReference>
<dbReference type="InterPro" id="IPR011989">
    <property type="entry name" value="ARM-like"/>
</dbReference>
<evidence type="ECO:0008006" key="9">
    <source>
        <dbReference type="Google" id="ProtNLM"/>
    </source>
</evidence>
<dbReference type="InterPro" id="IPR039776">
    <property type="entry name" value="Pds5"/>
</dbReference>
<evidence type="ECO:0000256" key="2">
    <source>
        <dbReference type="ARBA" id="ARBA00022618"/>
    </source>
</evidence>
<dbReference type="RefSeq" id="XP_009516542.1">
    <property type="nucleotide sequence ID" value="XM_009518247.1"/>
</dbReference>
<name>G4YMS1_PHYSP</name>
<dbReference type="PANTHER" id="PTHR12663">
    <property type="entry name" value="ANDROGEN INDUCED INHIBITOR OF PROLIFERATION AS3 / PDS5-RELATED"/>
    <property type="match status" value="1"/>
</dbReference>
<evidence type="ECO:0000313" key="7">
    <source>
        <dbReference type="EMBL" id="EGZ29267.1"/>
    </source>
</evidence>
<dbReference type="OMA" id="YPPAYNM"/>
<feature type="region of interest" description="Disordered" evidence="6">
    <location>
        <begin position="949"/>
        <end position="969"/>
    </location>
</feature>
<dbReference type="PANTHER" id="PTHR12663:SF0">
    <property type="entry name" value="PRECOCIOUS DISSOCIATION OF SISTERS 5, ISOFORM A"/>
    <property type="match status" value="1"/>
</dbReference>
<dbReference type="GO" id="GO:0000785">
    <property type="term" value="C:chromatin"/>
    <property type="evidence" value="ECO:0007669"/>
    <property type="project" value="TreeGrafter"/>
</dbReference>
<keyword evidence="3" id="KW-0498">Mitosis</keyword>
<dbReference type="InterPro" id="IPR016024">
    <property type="entry name" value="ARM-type_fold"/>
</dbReference>
<dbReference type="InParanoid" id="G4YMS1"/>
<dbReference type="EMBL" id="JH159151">
    <property type="protein sequence ID" value="EGZ29267.1"/>
    <property type="molecule type" value="Genomic_DNA"/>
</dbReference>
<keyword evidence="5" id="KW-0131">Cell cycle</keyword>
<dbReference type="SMR" id="G4YMS1"/>
<dbReference type="GeneID" id="20653897"/>
<dbReference type="GO" id="GO:0051301">
    <property type="term" value="P:cell division"/>
    <property type="evidence" value="ECO:0007669"/>
    <property type="project" value="UniProtKB-KW"/>
</dbReference>
<keyword evidence="2" id="KW-0132">Cell division</keyword>
<evidence type="ECO:0000256" key="6">
    <source>
        <dbReference type="SAM" id="MobiDB-lite"/>
    </source>
</evidence>
<keyword evidence="8" id="KW-1185">Reference proteome</keyword>
<feature type="region of interest" description="Disordered" evidence="6">
    <location>
        <begin position="1"/>
        <end position="70"/>
    </location>
</feature>
<evidence type="ECO:0000256" key="4">
    <source>
        <dbReference type="ARBA" id="ARBA00023242"/>
    </source>
</evidence>
<dbReference type="STRING" id="1094619.G4YMS1"/>
<organism evidence="7 8">
    <name type="scientific">Phytophthora sojae (strain P6497)</name>
    <name type="common">Soybean stem and root rot agent</name>
    <name type="synonym">Phytophthora megasperma f. sp. glycines</name>
    <dbReference type="NCBI Taxonomy" id="1094619"/>
    <lineage>
        <taxon>Eukaryota</taxon>
        <taxon>Sar</taxon>
        <taxon>Stramenopiles</taxon>
        <taxon>Oomycota</taxon>
        <taxon>Peronosporomycetes</taxon>
        <taxon>Peronosporales</taxon>
        <taxon>Peronosporaceae</taxon>
        <taxon>Phytophthora</taxon>
    </lineage>
</organism>
<dbReference type="Proteomes" id="UP000002640">
    <property type="component" value="Unassembled WGS sequence"/>
</dbReference>
<feature type="region of interest" description="Disordered" evidence="6">
    <location>
        <begin position="1277"/>
        <end position="1305"/>
    </location>
</feature>
<evidence type="ECO:0000313" key="8">
    <source>
        <dbReference type="Proteomes" id="UP000002640"/>
    </source>
</evidence>
<gene>
    <name evidence="7" type="ORF">PHYSODRAFT_470057</name>
</gene>
<dbReference type="KEGG" id="psoj:PHYSODRAFT_470057"/>
<protein>
    <recommendedName>
        <fullName evidence="9">Sister chromatid cohesion protein PDS5</fullName>
    </recommendedName>
</protein>
<evidence type="ECO:0000256" key="3">
    <source>
        <dbReference type="ARBA" id="ARBA00022776"/>
    </source>
</evidence>
<dbReference type="Pfam" id="PF20168">
    <property type="entry name" value="PDS5"/>
    <property type="match status" value="1"/>
</dbReference>
<dbReference type="GO" id="GO:0007064">
    <property type="term" value="P:mitotic sister chromatid cohesion"/>
    <property type="evidence" value="ECO:0007669"/>
    <property type="project" value="InterPro"/>
</dbReference>
<dbReference type="SUPFAM" id="SSF48371">
    <property type="entry name" value="ARM repeat"/>
    <property type="match status" value="1"/>
</dbReference>
<accession>G4YMS1</accession>
<sequence length="1374" mass="152207">MPPRRTRSVTAAQVRAANTRRRQDAATAAAAAADAEEFKAEDPDSDHVAEEQSRNQTPQKRARAASSLNAQPEDILSGSYLSGAGHNASALAKRLKQTWETLQHAPSRQQQREDGVLDAQAAQRLQLVAAELLQEKLLRHQDRNVKSLVAYCLVEMMRVSAPDSPFSSSEELYRVFKLLCDQLRALSLVQSSGLHCYHVLESLATVKSCLLVVGLDFTVEEQEDVMMVQLFQALFDTIGEKHPAKMENLMLSIMVACIEESDGVEQPLLDVILRPLLDAAAEASGKDGEEEAAVKRTSCHLARELIRRTSELLQNPLSNFFNSILIDAQSRLGSQKSSELKEHVYTLIYEVHKINPSLLLYVLPNVCLQLQVDEVATRSEAIALMGKLFASSHADYGHQYMKNFRDFLGRFRDASKEIRLQMIKVSAPIWEQKSDLAGLLEKEFILRLSDPEWEVRQSVVHELCDLAANRLDLISEECLRAVGERMKDKKVILRKETMTGLSQVFSTHISSSWEEEDDEDDDRPLSLANRNIPGATIKKLGWIPDYVLKCFAYPQQELKLRVIQLLDDFLLPKNLSERTRANGLLFIYHSLDVTSKEALRRVFSERAKCQEICSTFVAFKVQNRHKGRATEADDGALEKAKQQLYDGLAPLFSDVTGLNKLLERLSKWKDHSVFKHMGELCDFSKSQSKIRHERDQLVRSVGSKTPLGEFLKKLCRKLSLLTMNQASVAAFLDFLVAREGRPSRENRSLVDLLVMASGELPKLFAPFIREKVASVLVESVDASADQSGTSDEDDEEDPLLKDPRVILGCLHILANFSQHWSATIGLGENASVEEDSSTPSAELMEQLHNFCLGDSDVEAQNFNSAKESRAAELAAFTVAHFYGRADATSRLIGKLCSKEKLGSPKVSGVLPALQSLEVFAKRSGHVFCADSSSLPHLWAHLLDDIIGEGENTPTPGTPGSRERSQKGGKSAASKLAEARCLAIKVAVNLLVYCRPARGPSDSRVDGTILVKLLLEILRSDGKTYGSTPTLAALFRATASCGLIKIMRNRHLEASISVAEWQLLGFTMQDSSEDVRRKFLKKLTSHLMKQPVQHPHKYLSFLALAAADSSITVKRTARNLLKIAVERMRRMFDAASSREAEAINSPGTPSMSALMVPEYALPYVIHLLAHHPEFPVKLVERTPTVVVLQSALWTDQLAYLGFFLDGLVSTNAAAADNIAFLLQMLTKLSQCHDATSPDDINIYPLIDSAVALLKKKIKNQSNLKPFPGKIFLPKHLYSPGRPSTLATPGGRKEPEGPESLGQTTRGPRLSVSASVVTLDVHFVHVAHPNVVILSTDIAISNQADGLCCAFHEAKFSSWKLLESFLEEAQAEVTQG</sequence>
<keyword evidence="4" id="KW-0539">Nucleus</keyword>
<feature type="compositionally biased region" description="Basic and acidic residues" evidence="6">
    <location>
        <begin position="36"/>
        <end position="53"/>
    </location>
</feature>
<proteinExistence type="predicted"/>
<evidence type="ECO:0000256" key="1">
    <source>
        <dbReference type="ARBA" id="ARBA00004123"/>
    </source>
</evidence>